<keyword evidence="1" id="KW-0472">Membrane</keyword>
<keyword evidence="1" id="KW-0812">Transmembrane</keyword>
<dbReference type="Proteomes" id="UP001075704">
    <property type="component" value="Unassembled WGS sequence"/>
</dbReference>
<reference evidence="3" key="3">
    <citation type="submission" date="2022-12" db="EMBL/GenBank/DDBJ databases">
        <title>Development of a Multilocus Sequence Typing Scheme for Bacteroides fragilis Based on Whole Genome Sequencing Data and Clinical Application.</title>
        <authorList>
            <person name="Nielsen F.D."/>
            <person name="Justesen U.S."/>
        </authorList>
    </citation>
    <scope>NUCLEOTIDE SEQUENCE</scope>
    <source>
        <strain evidence="3">BF_BC_ODE_DK_2015_2</strain>
    </source>
</reference>
<dbReference type="RefSeq" id="WP_044300666.1">
    <property type="nucleotide sequence ID" value="NZ_CAEUHN010000024.1"/>
</dbReference>
<feature type="transmembrane region" description="Helical" evidence="1">
    <location>
        <begin position="127"/>
        <end position="149"/>
    </location>
</feature>
<dbReference type="PATRIC" id="fig|817.53.peg.2671"/>
<accession>A0A0I9S8X6</accession>
<evidence type="ECO:0000313" key="3">
    <source>
        <dbReference type="EMBL" id="MCZ2655368.1"/>
    </source>
</evidence>
<dbReference type="AlphaFoldDB" id="A0A0I9S8X6"/>
<comment type="caution">
    <text evidence="2">The sequence shown here is derived from an EMBL/GenBank/DDBJ whole genome shotgun (WGS) entry which is preliminary data.</text>
</comment>
<evidence type="ECO:0000256" key="1">
    <source>
        <dbReference type="SAM" id="Phobius"/>
    </source>
</evidence>
<dbReference type="EMBL" id="JMZZ02000151">
    <property type="protein sequence ID" value="KFX74337.1"/>
    <property type="molecule type" value="Genomic_DNA"/>
</dbReference>
<feature type="transmembrane region" description="Helical" evidence="1">
    <location>
        <begin position="6"/>
        <end position="28"/>
    </location>
</feature>
<name>A0A0I9S8X6_BACFG</name>
<reference evidence="2" key="1">
    <citation type="book" date="2014" name="THE 24TH EUROPEAN CONGRESS OF CLINICAL MICROBIOLOGY AND INFECTIOUS DISEASES" publisher="ECCMID 2014" city="Barcelona, Spain">
        <title>Identification of resistance genes in three multidrug-resistant Bacteroides fragilis isolates by whole genome sequencing.</title>
        <editorList>
            <person name="Unknown"/>
            <person name="A."/>
        </editorList>
        <authorList>
            <person name="Sydenham T.V."/>
            <person name="Hasman H."/>
            <person name="Wang M."/>
            <person name="Soki J."/>
            <person name="Nagy E."/>
            <person name="Justesen U.S."/>
        </authorList>
    </citation>
    <scope>NUCLEOTIDE SEQUENCE</scope>
    <source>
        <strain evidence="2">DCMOUH0018B</strain>
    </source>
</reference>
<feature type="transmembrane region" description="Helical" evidence="1">
    <location>
        <begin position="68"/>
        <end position="89"/>
    </location>
</feature>
<sequence length="528" mass="60479">MKRMNAYLLTMIWILGAVLVLMLLCYVISGFDLGALVLVSILWCIPTLPFLLFIACSFIFGLKGLDHLYWAIGSLCVYGLLTYMLLTSCQMAADPKIVHGTLKVVLFFAIAFGCGCLWRPTVCNFSVVLGIAKIPATLCAVLLLGYVMLANMREMGGVNDLYWAGPQYNADKTLFYDYKMRLSPFPARVVGVRYFNKYGHYVGGSAEQPCNNVLMDMRLGDIPDGSADILLHKRYKPTVVGLLADCKNAFCYDRDHTTIYLFYKSDSLRRVEVDHHENGIISKIRKYQAGTVDEYDTVEMFDELGVPQKMFYNNNSWFRLWRINDFQVEPEVPCFKYGYASPDHPAIDERLRKVLDFSKQKEQTRDSLRMLGESGDNLNIALLLEGFIIDNHTTISVAVDADSYYGENHNSDFENLKTVRQMETICDALSLCRLESGITERIVRYYDESIKCPRIRIKENSKRNKYIIFYLLENRVVSSDFKLSFVFDPSAHMDKVKRRDAVDYWEKMHQLVDKSADDNGDMPTIESE</sequence>
<feature type="transmembrane region" description="Helical" evidence="1">
    <location>
        <begin position="101"/>
        <end position="121"/>
    </location>
</feature>
<keyword evidence="1" id="KW-1133">Transmembrane helix</keyword>
<dbReference type="EMBL" id="JAPUAC010000011">
    <property type="protein sequence ID" value="MCZ2655368.1"/>
    <property type="molecule type" value="Genomic_DNA"/>
</dbReference>
<evidence type="ECO:0000313" key="2">
    <source>
        <dbReference type="EMBL" id="KFX74337.1"/>
    </source>
</evidence>
<proteinExistence type="predicted"/>
<gene>
    <name evidence="2" type="ORF">EE52_0212900</name>
    <name evidence="3" type="ORF">O1422_14460</name>
</gene>
<feature type="transmembrane region" description="Helical" evidence="1">
    <location>
        <begin position="35"/>
        <end position="62"/>
    </location>
</feature>
<reference evidence="2" key="2">
    <citation type="submission" date="2014-07" db="EMBL/GenBank/DDBJ databases">
        <title>Genetics and epidemiology of antimicrobial resistance in B. fragilis group.</title>
        <authorList>
            <person name="Sydenham T.V."/>
            <person name="Hasman H."/>
            <person name="Kemp M."/>
            <person name="Justesen U.S."/>
        </authorList>
    </citation>
    <scope>NUCLEOTIDE SEQUENCE [LARGE SCALE GENOMIC DNA]</scope>
    <source>
        <strain evidence="2">DCMOUH0018B</strain>
    </source>
</reference>
<evidence type="ECO:0008006" key="4">
    <source>
        <dbReference type="Google" id="ProtNLM"/>
    </source>
</evidence>
<organism evidence="2">
    <name type="scientific">Bacteroides fragilis</name>
    <dbReference type="NCBI Taxonomy" id="817"/>
    <lineage>
        <taxon>Bacteria</taxon>
        <taxon>Pseudomonadati</taxon>
        <taxon>Bacteroidota</taxon>
        <taxon>Bacteroidia</taxon>
        <taxon>Bacteroidales</taxon>
        <taxon>Bacteroidaceae</taxon>
        <taxon>Bacteroides</taxon>
    </lineage>
</organism>
<protein>
    <recommendedName>
        <fullName evidence="4">Transmembrane protein</fullName>
    </recommendedName>
</protein>